<dbReference type="Proteomes" id="UP000541444">
    <property type="component" value="Unassembled WGS sequence"/>
</dbReference>
<sequence length="234" mass="26676">MESDKKSDLVDGANSANRGMSHLDRLRENANVFGRRRCTMTQCLSFLLTIWKNQQKPSVLQDEPKNNIRSILQETWSSRASSRYDPDREGLLADGQTNSGKGEICICCPYIETGRLKSESEVWSFECTTMVEGMAKAQQLNIPKVWISSDSEAALQAFKNDAIPWQLNSLWQQVMTGFTRPRLTSGWREQNLSADLAAIEASRMEAGAMVWHAGRPDFLYKIEEPFKEYFKFTM</sequence>
<accession>A0A7J7L7B0</accession>
<dbReference type="AlphaFoldDB" id="A0A7J7L7B0"/>
<dbReference type="GO" id="GO:0004523">
    <property type="term" value="F:RNA-DNA hybrid ribonuclease activity"/>
    <property type="evidence" value="ECO:0007669"/>
    <property type="project" value="InterPro"/>
</dbReference>
<protein>
    <recommendedName>
        <fullName evidence="1">RNase H type-1 domain-containing protein</fullName>
    </recommendedName>
</protein>
<name>A0A7J7L7B0_9MAGN</name>
<feature type="domain" description="RNase H type-1" evidence="1">
    <location>
        <begin position="116"/>
        <end position="199"/>
    </location>
</feature>
<evidence type="ECO:0000313" key="3">
    <source>
        <dbReference type="Proteomes" id="UP000541444"/>
    </source>
</evidence>
<dbReference type="EMBL" id="JACGCM010002579">
    <property type="protein sequence ID" value="KAF6138439.1"/>
    <property type="molecule type" value="Genomic_DNA"/>
</dbReference>
<dbReference type="GO" id="GO:0003676">
    <property type="term" value="F:nucleic acid binding"/>
    <property type="evidence" value="ECO:0007669"/>
    <property type="project" value="InterPro"/>
</dbReference>
<dbReference type="OrthoDB" id="1391789at2759"/>
<comment type="caution">
    <text evidence="2">The sequence shown here is derived from an EMBL/GenBank/DDBJ whole genome shotgun (WGS) entry which is preliminary data.</text>
</comment>
<gene>
    <name evidence="2" type="ORF">GIB67_028011</name>
</gene>
<evidence type="ECO:0000313" key="2">
    <source>
        <dbReference type="EMBL" id="KAF6138439.1"/>
    </source>
</evidence>
<evidence type="ECO:0000259" key="1">
    <source>
        <dbReference type="Pfam" id="PF13456"/>
    </source>
</evidence>
<dbReference type="InterPro" id="IPR012337">
    <property type="entry name" value="RNaseH-like_sf"/>
</dbReference>
<reference evidence="2 3" key="1">
    <citation type="journal article" date="2020" name="IScience">
        <title>Genome Sequencing of the Endangered Kingdonia uniflora (Circaeasteraceae, Ranunculales) Reveals Potential Mechanisms of Evolutionary Specialization.</title>
        <authorList>
            <person name="Sun Y."/>
            <person name="Deng T."/>
            <person name="Zhang A."/>
            <person name="Moore M.J."/>
            <person name="Landis J.B."/>
            <person name="Lin N."/>
            <person name="Zhang H."/>
            <person name="Zhang X."/>
            <person name="Huang J."/>
            <person name="Zhang X."/>
            <person name="Sun H."/>
            <person name="Wang H."/>
        </authorList>
    </citation>
    <scope>NUCLEOTIDE SEQUENCE [LARGE SCALE GENOMIC DNA]</scope>
    <source>
        <strain evidence="2">TB1705</strain>
        <tissue evidence="2">Leaf</tissue>
    </source>
</reference>
<dbReference type="SUPFAM" id="SSF53098">
    <property type="entry name" value="Ribonuclease H-like"/>
    <property type="match status" value="1"/>
</dbReference>
<dbReference type="InterPro" id="IPR002156">
    <property type="entry name" value="RNaseH_domain"/>
</dbReference>
<keyword evidence="3" id="KW-1185">Reference proteome</keyword>
<proteinExistence type="predicted"/>
<dbReference type="Pfam" id="PF13456">
    <property type="entry name" value="RVT_3"/>
    <property type="match status" value="1"/>
</dbReference>
<organism evidence="2 3">
    <name type="scientific">Kingdonia uniflora</name>
    <dbReference type="NCBI Taxonomy" id="39325"/>
    <lineage>
        <taxon>Eukaryota</taxon>
        <taxon>Viridiplantae</taxon>
        <taxon>Streptophyta</taxon>
        <taxon>Embryophyta</taxon>
        <taxon>Tracheophyta</taxon>
        <taxon>Spermatophyta</taxon>
        <taxon>Magnoliopsida</taxon>
        <taxon>Ranunculales</taxon>
        <taxon>Circaeasteraceae</taxon>
        <taxon>Kingdonia</taxon>
    </lineage>
</organism>